<dbReference type="AlphaFoldDB" id="A0AAQ4PBP9"/>
<dbReference type="Gene3D" id="6.10.140.1620">
    <property type="match status" value="1"/>
</dbReference>
<dbReference type="Ensembl" id="ENSGACT00000068949.1">
    <property type="protein sequence ID" value="ENSGACP00000036306.1"/>
    <property type="gene ID" value="ENSGACG00000033488.1"/>
</dbReference>
<reference evidence="1" key="2">
    <citation type="submission" date="2025-08" db="UniProtKB">
        <authorList>
            <consortium name="Ensembl"/>
        </authorList>
    </citation>
    <scope>IDENTIFICATION</scope>
</reference>
<accession>A0AAQ4PBP9</accession>
<proteinExistence type="predicted"/>
<dbReference type="Proteomes" id="UP000007635">
    <property type="component" value="Chromosome V"/>
</dbReference>
<reference evidence="1" key="3">
    <citation type="submission" date="2025-09" db="UniProtKB">
        <authorList>
            <consortium name="Ensembl"/>
        </authorList>
    </citation>
    <scope>IDENTIFICATION</scope>
</reference>
<reference evidence="1 2" key="1">
    <citation type="journal article" date="2021" name="G3 (Bethesda)">
        <title>Improved contiguity of the threespine stickleback genome using long-read sequencing.</title>
        <authorList>
            <person name="Nath S."/>
            <person name="Shaw D.E."/>
            <person name="White M.A."/>
        </authorList>
    </citation>
    <scope>NUCLEOTIDE SEQUENCE [LARGE SCALE GENOMIC DNA]</scope>
    <source>
        <strain evidence="1 2">Lake Benthic</strain>
    </source>
</reference>
<organism evidence="1 2">
    <name type="scientific">Gasterosteus aculeatus aculeatus</name>
    <name type="common">three-spined stickleback</name>
    <dbReference type="NCBI Taxonomy" id="481459"/>
    <lineage>
        <taxon>Eukaryota</taxon>
        <taxon>Metazoa</taxon>
        <taxon>Chordata</taxon>
        <taxon>Craniata</taxon>
        <taxon>Vertebrata</taxon>
        <taxon>Euteleostomi</taxon>
        <taxon>Actinopterygii</taxon>
        <taxon>Neopterygii</taxon>
        <taxon>Teleostei</taxon>
        <taxon>Neoteleostei</taxon>
        <taxon>Acanthomorphata</taxon>
        <taxon>Eupercaria</taxon>
        <taxon>Perciformes</taxon>
        <taxon>Cottioidei</taxon>
        <taxon>Gasterosteales</taxon>
        <taxon>Gasterosteidae</taxon>
        <taxon>Gasterosteus</taxon>
    </lineage>
</organism>
<keyword evidence="2" id="KW-1185">Reference proteome</keyword>
<evidence type="ECO:0000313" key="1">
    <source>
        <dbReference type="Ensembl" id="ENSGACP00000036306.1"/>
    </source>
</evidence>
<protein>
    <submittedName>
        <fullName evidence="1">Uncharacterized protein</fullName>
    </submittedName>
</protein>
<sequence length="68" mass="7504">MSLEPDRPGNAPGARNDLLDNHGNFLRVADYCENNFLQVSSAHKNAGVLQQHDDGIAFAFYSSARITR</sequence>
<name>A0AAQ4PBP9_GASAC</name>
<evidence type="ECO:0000313" key="2">
    <source>
        <dbReference type="Proteomes" id="UP000007635"/>
    </source>
</evidence>